<dbReference type="STRING" id="1172194.WQQ_05370"/>
<dbReference type="Pfam" id="PF14743">
    <property type="entry name" value="DNA_ligase_OB_2"/>
    <property type="match status" value="1"/>
</dbReference>
<evidence type="ECO:0000256" key="1">
    <source>
        <dbReference type="ARBA" id="ARBA00001968"/>
    </source>
</evidence>
<dbReference type="PROSITE" id="PS00333">
    <property type="entry name" value="DNA_LIGASE_A2"/>
    <property type="match status" value="1"/>
</dbReference>
<feature type="chain" id="PRO_5003714033" description="ATP-dependent DNA ligase family profile domain-containing protein" evidence="7">
    <location>
        <begin position="19"/>
        <end position="281"/>
    </location>
</feature>
<dbReference type="InterPro" id="IPR012310">
    <property type="entry name" value="DNA_ligase_ATP-dep_cent"/>
</dbReference>
<dbReference type="PATRIC" id="fig|1172194.4.peg.513"/>
<accession>I8T8V7</accession>
<evidence type="ECO:0000259" key="8">
    <source>
        <dbReference type="PROSITE" id="PS50160"/>
    </source>
</evidence>
<dbReference type="RefSeq" id="WP_007183493.1">
    <property type="nucleotide sequence ID" value="NZ_AKGD01000001.1"/>
</dbReference>
<dbReference type="Gene3D" id="3.30.470.30">
    <property type="entry name" value="DNA ligase/mRNA capping enzyme"/>
    <property type="match status" value="1"/>
</dbReference>
<dbReference type="PANTHER" id="PTHR47810">
    <property type="entry name" value="DNA LIGASE"/>
    <property type="match status" value="1"/>
</dbReference>
<sequence length="281" mass="31649">MRPLFALVVLCWTFAAAAQEPTPPPAMLAEVYHEGDAIELRAWRVSEKFDGVRAWWDGRHLLTRSGHVIAAPAWFTAGWPDTVLDGELWIGRGQFELVSGSVRRQQPIESEWKRMRYLVFDLPEQAGDFDARNSKLASVVVALRQPWVQAVEQRRVDSIEALRRYFDAVIVEGGEGLMLKRGASAYQAGRSADLRKYKPYDDAEAVVIGHVPGKGKYENKLGSLIVRDAQGREFRVGSGLRDLDREQPPAIGRTITYAYTGLTRDGLPRFARFLRVRPDSP</sequence>
<dbReference type="GO" id="GO:0006310">
    <property type="term" value="P:DNA recombination"/>
    <property type="evidence" value="ECO:0007669"/>
    <property type="project" value="InterPro"/>
</dbReference>
<dbReference type="Gene3D" id="3.30.1490.70">
    <property type="match status" value="1"/>
</dbReference>
<dbReference type="InterPro" id="IPR016059">
    <property type="entry name" value="DNA_ligase_ATP-dep_CS"/>
</dbReference>
<proteinExistence type="predicted"/>
<evidence type="ECO:0000256" key="4">
    <source>
        <dbReference type="ARBA" id="ARBA00022763"/>
    </source>
</evidence>
<dbReference type="Gene3D" id="2.40.50.140">
    <property type="entry name" value="Nucleic acid-binding proteins"/>
    <property type="match status" value="1"/>
</dbReference>
<evidence type="ECO:0000256" key="3">
    <source>
        <dbReference type="ARBA" id="ARBA00022705"/>
    </source>
</evidence>
<name>I8T8V7_9GAMM</name>
<keyword evidence="3" id="KW-0235">DNA replication</keyword>
<dbReference type="OrthoDB" id="9782700at2"/>
<keyword evidence="4" id="KW-0227">DNA damage</keyword>
<comment type="catalytic activity">
    <reaction evidence="6">
        <text>ATP + (deoxyribonucleotide)n-3'-hydroxyl + 5'-phospho-(deoxyribonucleotide)m = (deoxyribonucleotide)n+m + AMP + diphosphate.</text>
        <dbReference type="EC" id="6.5.1.1"/>
    </reaction>
</comment>
<dbReference type="PROSITE" id="PS50160">
    <property type="entry name" value="DNA_LIGASE_A3"/>
    <property type="match status" value="1"/>
</dbReference>
<evidence type="ECO:0000313" key="9">
    <source>
        <dbReference type="EMBL" id="EIT70400.1"/>
    </source>
</evidence>
<dbReference type="GO" id="GO:0006260">
    <property type="term" value="P:DNA replication"/>
    <property type="evidence" value="ECO:0007669"/>
    <property type="project" value="UniProtKB-KW"/>
</dbReference>
<dbReference type="Pfam" id="PF01068">
    <property type="entry name" value="DNA_ligase_A_M"/>
    <property type="match status" value="1"/>
</dbReference>
<protein>
    <recommendedName>
        <fullName evidence="8">ATP-dependent DNA ligase family profile domain-containing protein</fullName>
    </recommendedName>
</protein>
<dbReference type="CDD" id="cd08041">
    <property type="entry name" value="OBF_kDNA_ligase_like"/>
    <property type="match status" value="1"/>
</dbReference>
<evidence type="ECO:0000256" key="6">
    <source>
        <dbReference type="ARBA" id="ARBA00034003"/>
    </source>
</evidence>
<keyword evidence="5" id="KW-0234">DNA repair</keyword>
<dbReference type="InterPro" id="IPR050326">
    <property type="entry name" value="NAD_dep_DNA_ligaseB"/>
</dbReference>
<gene>
    <name evidence="9" type="ORF">WQQ_05370</name>
</gene>
<comment type="cofactor">
    <cofactor evidence="1">
        <name>a divalent metal cation</name>
        <dbReference type="ChEBI" id="CHEBI:60240"/>
    </cofactor>
</comment>
<keyword evidence="10" id="KW-1185">Reference proteome</keyword>
<dbReference type="GO" id="GO:0005524">
    <property type="term" value="F:ATP binding"/>
    <property type="evidence" value="ECO:0007669"/>
    <property type="project" value="InterPro"/>
</dbReference>
<feature type="signal peptide" evidence="7">
    <location>
        <begin position="1"/>
        <end position="18"/>
    </location>
</feature>
<dbReference type="InterPro" id="IPR012340">
    <property type="entry name" value="NA-bd_OB-fold"/>
</dbReference>
<dbReference type="PANTHER" id="PTHR47810:SF1">
    <property type="entry name" value="DNA LIGASE B"/>
    <property type="match status" value="1"/>
</dbReference>
<evidence type="ECO:0000256" key="7">
    <source>
        <dbReference type="SAM" id="SignalP"/>
    </source>
</evidence>
<evidence type="ECO:0000256" key="2">
    <source>
        <dbReference type="ARBA" id="ARBA00022598"/>
    </source>
</evidence>
<dbReference type="GO" id="GO:0006281">
    <property type="term" value="P:DNA repair"/>
    <property type="evidence" value="ECO:0007669"/>
    <property type="project" value="UniProtKB-KW"/>
</dbReference>
<dbReference type="SUPFAM" id="SSF56091">
    <property type="entry name" value="DNA ligase/mRNA capping enzyme, catalytic domain"/>
    <property type="match status" value="1"/>
</dbReference>
<dbReference type="EMBL" id="AKGD01000001">
    <property type="protein sequence ID" value="EIT70400.1"/>
    <property type="molecule type" value="Genomic_DNA"/>
</dbReference>
<reference evidence="9 10" key="1">
    <citation type="journal article" date="2012" name="J. Bacteriol.">
        <title>Genome Sequence of n-Alkane-Degrading Hydrocarboniphaga effusa Strain AP103T (ATCC BAA-332T).</title>
        <authorList>
            <person name="Chang H.K."/>
            <person name="Zylstra G.J."/>
            <person name="Chae J.C."/>
        </authorList>
    </citation>
    <scope>NUCLEOTIDE SEQUENCE [LARGE SCALE GENOMIC DNA]</scope>
    <source>
        <strain evidence="9 10">AP103</strain>
    </source>
</reference>
<dbReference type="NCBIfam" id="NF006592">
    <property type="entry name" value="PRK09125.1"/>
    <property type="match status" value="1"/>
</dbReference>
<keyword evidence="7" id="KW-0732">Signal</keyword>
<dbReference type="Proteomes" id="UP000003704">
    <property type="component" value="Unassembled WGS sequence"/>
</dbReference>
<organism evidence="9 10">
    <name type="scientific">Hydrocarboniphaga effusa AP103</name>
    <dbReference type="NCBI Taxonomy" id="1172194"/>
    <lineage>
        <taxon>Bacteria</taxon>
        <taxon>Pseudomonadati</taxon>
        <taxon>Pseudomonadota</taxon>
        <taxon>Gammaproteobacteria</taxon>
        <taxon>Nevskiales</taxon>
        <taxon>Nevskiaceae</taxon>
        <taxon>Hydrocarboniphaga</taxon>
    </lineage>
</organism>
<comment type="caution">
    <text evidence="9">The sequence shown here is derived from an EMBL/GenBank/DDBJ whole genome shotgun (WGS) entry which is preliminary data.</text>
</comment>
<dbReference type="GO" id="GO:0003910">
    <property type="term" value="F:DNA ligase (ATP) activity"/>
    <property type="evidence" value="ECO:0007669"/>
    <property type="project" value="UniProtKB-EC"/>
</dbReference>
<dbReference type="SUPFAM" id="SSF50249">
    <property type="entry name" value="Nucleic acid-binding proteins"/>
    <property type="match status" value="1"/>
</dbReference>
<evidence type="ECO:0000313" key="10">
    <source>
        <dbReference type="Proteomes" id="UP000003704"/>
    </source>
</evidence>
<keyword evidence="2" id="KW-0436">Ligase</keyword>
<evidence type="ECO:0000256" key="5">
    <source>
        <dbReference type="ARBA" id="ARBA00023204"/>
    </source>
</evidence>
<dbReference type="AlphaFoldDB" id="I8T8V7"/>
<dbReference type="InterPro" id="IPR029319">
    <property type="entry name" value="DNA_ligase_OB"/>
</dbReference>
<feature type="domain" description="ATP-dependent DNA ligase family profile" evidence="8">
    <location>
        <begin position="132"/>
        <end position="226"/>
    </location>
</feature>
<dbReference type="CDD" id="cd07896">
    <property type="entry name" value="Adenylation_kDNA_ligase_like"/>
    <property type="match status" value="1"/>
</dbReference>